<dbReference type="InterPro" id="IPR007658">
    <property type="entry name" value="DUF594"/>
</dbReference>
<keyword evidence="1" id="KW-0472">Membrane</keyword>
<evidence type="ECO:0000259" key="2">
    <source>
        <dbReference type="Pfam" id="PF13968"/>
    </source>
</evidence>
<proteinExistence type="predicted"/>
<sequence>MHHKLIPNTFHISKRWKNLWQTKEIHVLMLLSLLIQIILTFFAPRRKTVSKATLSLLMWLLYLSADAVALYAIGLISKNSFPGDSSSTNLGCHVAQNARLLAFWAPFLLLHLGGPDTITALALQDNELWHRHALQLTTQVVLTVYVFFRAFAGKIDVYVLIPTVLMFVDGCVKYIERTCALYSASVENIRDAITRKPEEAAPNYSRLMEEYSSARNAGIPVSLDDVSAKAETCLDENNFRTSSDRSGEVWCEVEETDEMIRDANNCYVKVQGLLADAYLSLKDRDEIRTFFLKKQASEAIKIVEIELNLIYDILYTKAFLLQRKRAFVRVLCFFAVVASLVLFSLSYKRGNSYEGLDVMVTFALLGGAIALDLCAFIMLVFSNWWVILMSSDDTHRLMKSMMECLHYLSKRVKRTSRDRWSQSISKYNLLTRCFRETPLFLKYVFIERIKDLLTGLIYVESGPINKSQVMKFIVEELQTKSELAFDLEEAKEVSSARGNLVYQNDYFLASECLRQWTIDLDFDASVLTWHLATDICYWTSDQSDHQPDECSNKLDYRFISKELSDYMSYLLLRQQTLTSPVMGMSHFRFKDTCSEAKKYSKHSLDPWCTYISAKIRKMIYVLILKRKPKSVDENEVSKDEIVLKDFCENVKKEADFRRSIGVAKGDIANSVLFEAYYLAQRLKMFGDKQWEITGKVWVELLSYAATRCSPRSHLAQLSKGGELITIVWLLMSHIGLGDRFMQTQGFRWTKLIIPK</sequence>
<gene>
    <name evidence="3" type="ORF">RND81_10G101000</name>
</gene>
<protein>
    <recommendedName>
        <fullName evidence="2">DUF4220 domain-containing protein</fullName>
    </recommendedName>
</protein>
<keyword evidence="4" id="KW-1185">Reference proteome</keyword>
<organism evidence="3 4">
    <name type="scientific">Saponaria officinalis</name>
    <name type="common">Common soapwort</name>
    <name type="synonym">Lychnis saponaria</name>
    <dbReference type="NCBI Taxonomy" id="3572"/>
    <lineage>
        <taxon>Eukaryota</taxon>
        <taxon>Viridiplantae</taxon>
        <taxon>Streptophyta</taxon>
        <taxon>Embryophyta</taxon>
        <taxon>Tracheophyta</taxon>
        <taxon>Spermatophyta</taxon>
        <taxon>Magnoliopsida</taxon>
        <taxon>eudicotyledons</taxon>
        <taxon>Gunneridae</taxon>
        <taxon>Pentapetalae</taxon>
        <taxon>Caryophyllales</taxon>
        <taxon>Caryophyllaceae</taxon>
        <taxon>Caryophylleae</taxon>
        <taxon>Saponaria</taxon>
    </lineage>
</organism>
<feature type="domain" description="DUF4220" evidence="2">
    <location>
        <begin position="59"/>
        <end position="431"/>
    </location>
</feature>
<dbReference type="InterPro" id="IPR025315">
    <property type="entry name" value="DUF4220"/>
</dbReference>
<keyword evidence="1" id="KW-1133">Transmembrane helix</keyword>
<dbReference type="Proteomes" id="UP001443914">
    <property type="component" value="Unassembled WGS sequence"/>
</dbReference>
<evidence type="ECO:0000313" key="3">
    <source>
        <dbReference type="EMBL" id="KAK9682848.1"/>
    </source>
</evidence>
<dbReference type="Pfam" id="PF13968">
    <property type="entry name" value="DUF4220"/>
    <property type="match status" value="1"/>
</dbReference>
<dbReference type="Pfam" id="PF04578">
    <property type="entry name" value="DUF594"/>
    <property type="match status" value="1"/>
</dbReference>
<evidence type="ECO:0000256" key="1">
    <source>
        <dbReference type="SAM" id="Phobius"/>
    </source>
</evidence>
<dbReference type="AlphaFoldDB" id="A0AAW1I2P1"/>
<feature type="transmembrane region" description="Helical" evidence="1">
    <location>
        <begin position="56"/>
        <end position="74"/>
    </location>
</feature>
<feature type="transmembrane region" description="Helical" evidence="1">
    <location>
        <begin position="326"/>
        <end position="347"/>
    </location>
</feature>
<keyword evidence="1" id="KW-0812">Transmembrane</keyword>
<accession>A0AAW1I2P1</accession>
<reference evidence="3" key="1">
    <citation type="submission" date="2024-03" db="EMBL/GenBank/DDBJ databases">
        <title>WGS assembly of Saponaria officinalis var. Norfolk2.</title>
        <authorList>
            <person name="Jenkins J."/>
            <person name="Shu S."/>
            <person name="Grimwood J."/>
            <person name="Barry K."/>
            <person name="Goodstein D."/>
            <person name="Schmutz J."/>
            <person name="Leebens-Mack J."/>
            <person name="Osbourn A."/>
        </authorList>
    </citation>
    <scope>NUCLEOTIDE SEQUENCE [LARGE SCALE GENOMIC DNA]</scope>
    <source>
        <strain evidence="3">JIC</strain>
    </source>
</reference>
<comment type="caution">
    <text evidence="3">The sequence shown here is derived from an EMBL/GenBank/DDBJ whole genome shotgun (WGS) entry which is preliminary data.</text>
</comment>
<feature type="transmembrane region" description="Helical" evidence="1">
    <location>
        <begin position="25"/>
        <end position="44"/>
    </location>
</feature>
<feature type="transmembrane region" description="Helical" evidence="1">
    <location>
        <begin position="359"/>
        <end position="388"/>
    </location>
</feature>
<feature type="transmembrane region" description="Helical" evidence="1">
    <location>
        <begin position="157"/>
        <end position="175"/>
    </location>
</feature>
<dbReference type="EMBL" id="JBDFQZ010000010">
    <property type="protein sequence ID" value="KAK9682848.1"/>
    <property type="molecule type" value="Genomic_DNA"/>
</dbReference>
<name>A0AAW1I2P1_SAPOF</name>
<dbReference type="PANTHER" id="PTHR31325">
    <property type="entry name" value="OS01G0798800 PROTEIN-RELATED"/>
    <property type="match status" value="1"/>
</dbReference>
<evidence type="ECO:0000313" key="4">
    <source>
        <dbReference type="Proteomes" id="UP001443914"/>
    </source>
</evidence>